<dbReference type="InterPro" id="IPR036034">
    <property type="entry name" value="PDZ_sf"/>
</dbReference>
<dbReference type="InterPro" id="IPR041489">
    <property type="entry name" value="PDZ_6"/>
</dbReference>
<keyword evidence="1" id="KW-0472">Membrane</keyword>
<feature type="transmembrane region" description="Helical" evidence="1">
    <location>
        <begin position="110"/>
        <end position="130"/>
    </location>
</feature>
<dbReference type="EMBL" id="JBHTGR010000055">
    <property type="protein sequence ID" value="MFC7747789.1"/>
    <property type="molecule type" value="Genomic_DNA"/>
</dbReference>
<dbReference type="Pfam" id="PF17820">
    <property type="entry name" value="PDZ_6"/>
    <property type="match status" value="1"/>
</dbReference>
<evidence type="ECO:0000313" key="4">
    <source>
        <dbReference type="Proteomes" id="UP001596620"/>
    </source>
</evidence>
<feature type="transmembrane region" description="Helical" evidence="1">
    <location>
        <begin position="85"/>
        <end position="103"/>
    </location>
</feature>
<keyword evidence="1" id="KW-1133">Transmembrane helix</keyword>
<dbReference type="RefSeq" id="WP_382360123.1">
    <property type="nucleotide sequence ID" value="NZ_JBHTGR010000055.1"/>
</dbReference>
<name>A0ABW2UYZ7_9BACI</name>
<feature type="transmembrane region" description="Helical" evidence="1">
    <location>
        <begin position="254"/>
        <end position="279"/>
    </location>
</feature>
<feature type="transmembrane region" description="Helical" evidence="1">
    <location>
        <begin position="58"/>
        <end position="79"/>
    </location>
</feature>
<dbReference type="Proteomes" id="UP001596620">
    <property type="component" value="Unassembled WGS sequence"/>
</dbReference>
<organism evidence="3 4">
    <name type="scientific">Lentibacillus kimchii</name>
    <dbReference type="NCBI Taxonomy" id="1542911"/>
    <lineage>
        <taxon>Bacteria</taxon>
        <taxon>Bacillati</taxon>
        <taxon>Bacillota</taxon>
        <taxon>Bacilli</taxon>
        <taxon>Bacillales</taxon>
        <taxon>Bacillaceae</taxon>
        <taxon>Lentibacillus</taxon>
    </lineage>
</organism>
<dbReference type="PROSITE" id="PS50106">
    <property type="entry name" value="PDZ"/>
    <property type="match status" value="1"/>
</dbReference>
<feature type="transmembrane region" description="Helical" evidence="1">
    <location>
        <begin position="142"/>
        <end position="158"/>
    </location>
</feature>
<comment type="caution">
    <text evidence="3">The sequence shown here is derived from an EMBL/GenBank/DDBJ whole genome shotgun (WGS) entry which is preliminary data.</text>
</comment>
<evidence type="ECO:0000313" key="3">
    <source>
        <dbReference type="EMBL" id="MFC7747789.1"/>
    </source>
</evidence>
<evidence type="ECO:0000256" key="1">
    <source>
        <dbReference type="SAM" id="Phobius"/>
    </source>
</evidence>
<feature type="transmembrane region" description="Helical" evidence="1">
    <location>
        <begin position="20"/>
        <end position="37"/>
    </location>
</feature>
<dbReference type="Gene3D" id="2.30.42.10">
    <property type="match status" value="1"/>
</dbReference>
<feature type="transmembrane region" description="Helical" evidence="1">
    <location>
        <begin position="188"/>
        <end position="211"/>
    </location>
</feature>
<dbReference type="SMART" id="SM00228">
    <property type="entry name" value="PDZ"/>
    <property type="match status" value="1"/>
</dbReference>
<proteinExistence type="predicted"/>
<gene>
    <name evidence="3" type="ORF">ACFQU8_11385</name>
</gene>
<keyword evidence="1" id="KW-0812">Transmembrane</keyword>
<evidence type="ECO:0000259" key="2">
    <source>
        <dbReference type="PROSITE" id="PS50106"/>
    </source>
</evidence>
<dbReference type="SUPFAM" id="SSF50156">
    <property type="entry name" value="PDZ domain-like"/>
    <property type="match status" value="1"/>
</dbReference>
<feature type="domain" description="PDZ" evidence="2">
    <location>
        <begin position="268"/>
        <end position="361"/>
    </location>
</feature>
<keyword evidence="4" id="KW-1185">Reference proteome</keyword>
<protein>
    <submittedName>
        <fullName evidence="3">PDZ domain-containing protein</fullName>
    </submittedName>
</protein>
<dbReference type="InterPro" id="IPR001478">
    <property type="entry name" value="PDZ"/>
</dbReference>
<sequence length="394" mass="44240">MTESWFIELLKGVGRFFLNPVLYWAVILVILTGYKRIKQERLSFGFKVFDLFSEWRRTWPVSVIFGLIISAVTIGAGMVFSLETILLLAIVTIVLSLSLRLTMLSPVYTIGITFLLVLVMPLVLQNQSLINPELFEAVDLEGLALLSGILLAAEAFLLRRQTRRHTFPALELSRRGNWMGVHHLKKMALIPFFVLIPTGSIPEMASFWPYFSINNETYSLVLIPFLLGCDHVVRSELPEKAAANAAKWTYMLSLFVLLLALGGIYAGWLSLVAVAAGIIGRELIHYRHRVTDQVKTPYFQRHERGIQVLAVIPGTPADRLGVTVGEVITKVNGKSIDTIEAFYYALQDSGAFFKLTVVDDNGEVRFVQSALYEEDHHELGIITVDKPYHNNKSA</sequence>
<accession>A0ABW2UYZ7</accession>
<reference evidence="4" key="1">
    <citation type="journal article" date="2019" name="Int. J. Syst. Evol. Microbiol.">
        <title>The Global Catalogue of Microorganisms (GCM) 10K type strain sequencing project: providing services to taxonomists for standard genome sequencing and annotation.</title>
        <authorList>
            <consortium name="The Broad Institute Genomics Platform"/>
            <consortium name="The Broad Institute Genome Sequencing Center for Infectious Disease"/>
            <person name="Wu L."/>
            <person name="Ma J."/>
        </authorList>
    </citation>
    <scope>NUCLEOTIDE SEQUENCE [LARGE SCALE GENOMIC DNA]</scope>
    <source>
        <strain evidence="4">JCM 30234</strain>
    </source>
</reference>